<proteinExistence type="predicted"/>
<feature type="transmembrane region" description="Helical" evidence="1">
    <location>
        <begin position="70"/>
        <end position="86"/>
    </location>
</feature>
<keyword evidence="3" id="KW-1185">Reference proteome</keyword>
<reference evidence="2 3" key="1">
    <citation type="submission" date="2018-10" db="EMBL/GenBank/DDBJ databases">
        <authorList>
            <person name="Chen W.-M."/>
        </authorList>
    </citation>
    <scope>NUCLEOTIDE SEQUENCE [LARGE SCALE GENOMIC DNA]</scope>
    <source>
        <strain evidence="2 3">H-5</strain>
    </source>
</reference>
<keyword evidence="1" id="KW-0472">Membrane</keyword>
<evidence type="ECO:0000313" key="3">
    <source>
        <dbReference type="Proteomes" id="UP000275137"/>
    </source>
</evidence>
<accession>A0A3N0V2D1</accession>
<name>A0A3N0V2D1_9PROT</name>
<dbReference type="Proteomes" id="UP000275137">
    <property type="component" value="Unassembled WGS sequence"/>
</dbReference>
<dbReference type="AlphaFoldDB" id="A0A3N0V2D1"/>
<evidence type="ECO:0000256" key="1">
    <source>
        <dbReference type="SAM" id="Phobius"/>
    </source>
</evidence>
<keyword evidence="1" id="KW-0812">Transmembrane</keyword>
<keyword evidence="1" id="KW-1133">Transmembrane helix</keyword>
<gene>
    <name evidence="2" type="ORF">ED236_04345</name>
</gene>
<dbReference type="EMBL" id="RJVP01000002">
    <property type="protein sequence ID" value="ROH86939.1"/>
    <property type="molecule type" value="Genomic_DNA"/>
</dbReference>
<protein>
    <submittedName>
        <fullName evidence="2">Uncharacterized protein</fullName>
    </submittedName>
</protein>
<organism evidence="2 3">
    <name type="scientific">Pseudomethylobacillus aquaticus</name>
    <dbReference type="NCBI Taxonomy" id="2676064"/>
    <lineage>
        <taxon>Bacteria</taxon>
        <taxon>Pseudomonadati</taxon>
        <taxon>Pseudomonadota</taxon>
        <taxon>Betaproteobacteria</taxon>
        <taxon>Nitrosomonadales</taxon>
        <taxon>Methylophilaceae</taxon>
        <taxon>Pseudomethylobacillus</taxon>
    </lineage>
</organism>
<feature type="transmembrane region" description="Helical" evidence="1">
    <location>
        <begin position="92"/>
        <end position="109"/>
    </location>
</feature>
<sequence>MFISSYFPLALIFIIKDLDNKTYLPSHPVTAAMIVVVTSLACAVVLLAANKIKSGLPVKVTKVSNKSGDMFTYTIPYMISFYNFNLGDWKTLLSLFVFMALMFALAYRTKNVFINPVMALAGYGLYDCQFKDGKRDVQGLLISKHEFQLGDTCIIERLSSHLYFVSSVKPEEQK</sequence>
<evidence type="ECO:0000313" key="2">
    <source>
        <dbReference type="EMBL" id="ROH86939.1"/>
    </source>
</evidence>
<feature type="transmembrane region" description="Helical" evidence="1">
    <location>
        <begin position="29"/>
        <end position="49"/>
    </location>
</feature>
<comment type="caution">
    <text evidence="2">The sequence shown here is derived from an EMBL/GenBank/DDBJ whole genome shotgun (WGS) entry which is preliminary data.</text>
</comment>